<dbReference type="GO" id="GO:0005737">
    <property type="term" value="C:cytoplasm"/>
    <property type="evidence" value="ECO:0007669"/>
    <property type="project" value="UniProtKB-ARBA"/>
</dbReference>
<dbReference type="SUPFAM" id="SSF75217">
    <property type="entry name" value="alpha/beta knot"/>
    <property type="match status" value="1"/>
</dbReference>
<dbReference type="AlphaFoldDB" id="A0A8S0W6L9"/>
<gene>
    <name evidence="5" type="ORF">DEACI_0605</name>
    <name evidence="6" type="ORF">DEACI_2421</name>
</gene>
<comment type="similarity">
    <text evidence="1">Belongs to the class IV-like SAM-binding methyltransferase superfamily. RNA methyltransferase TrmH family.</text>
</comment>
<dbReference type="GO" id="GO:0006396">
    <property type="term" value="P:RNA processing"/>
    <property type="evidence" value="ECO:0007669"/>
    <property type="project" value="InterPro"/>
</dbReference>
<reference evidence="6" key="1">
    <citation type="submission" date="2014-11" db="EMBL/GenBank/DDBJ databases">
        <authorList>
            <person name="Hornung B.V."/>
        </authorList>
    </citation>
    <scope>NUCLEOTIDE SEQUENCE</scope>
    <source>
        <strain evidence="6">INE</strain>
    </source>
</reference>
<dbReference type="PANTHER" id="PTHR43191">
    <property type="entry name" value="RRNA METHYLTRANSFERASE 3"/>
    <property type="match status" value="1"/>
</dbReference>
<evidence type="ECO:0000256" key="3">
    <source>
        <dbReference type="ARBA" id="ARBA00022679"/>
    </source>
</evidence>
<dbReference type="CDD" id="cd18095">
    <property type="entry name" value="SpoU-like_rRNA-MTase"/>
    <property type="match status" value="1"/>
</dbReference>
<keyword evidence="2 5" id="KW-0489">Methyltransferase</keyword>
<organism evidence="5">
    <name type="scientific">Acididesulfobacillus acetoxydans</name>
    <dbReference type="NCBI Taxonomy" id="1561005"/>
    <lineage>
        <taxon>Bacteria</taxon>
        <taxon>Bacillati</taxon>
        <taxon>Bacillota</taxon>
        <taxon>Clostridia</taxon>
        <taxon>Eubacteriales</taxon>
        <taxon>Peptococcaceae</taxon>
        <taxon>Acididesulfobacillus</taxon>
    </lineage>
</organism>
<dbReference type="GO" id="GO:0008173">
    <property type="term" value="F:RNA methyltransferase activity"/>
    <property type="evidence" value="ECO:0007669"/>
    <property type="project" value="InterPro"/>
</dbReference>
<dbReference type="GO" id="GO:0032259">
    <property type="term" value="P:methylation"/>
    <property type="evidence" value="ECO:0007669"/>
    <property type="project" value="UniProtKB-KW"/>
</dbReference>
<keyword evidence="5" id="KW-0689">Ribosomal protein</keyword>
<feature type="domain" description="RNA 2-O ribose methyltransferase substrate binding" evidence="4">
    <location>
        <begin position="29"/>
        <end position="104"/>
    </location>
</feature>
<evidence type="ECO:0000256" key="1">
    <source>
        <dbReference type="ARBA" id="ARBA00007228"/>
    </source>
</evidence>
<evidence type="ECO:0000259" key="4">
    <source>
        <dbReference type="SMART" id="SM00967"/>
    </source>
</evidence>
<dbReference type="GO" id="GO:0005840">
    <property type="term" value="C:ribosome"/>
    <property type="evidence" value="ECO:0007669"/>
    <property type="project" value="UniProtKB-KW"/>
</dbReference>
<evidence type="ECO:0000256" key="2">
    <source>
        <dbReference type="ARBA" id="ARBA00022603"/>
    </source>
</evidence>
<evidence type="ECO:0000313" key="7">
    <source>
        <dbReference type="Proteomes" id="UP001071230"/>
    </source>
</evidence>
<dbReference type="InterPro" id="IPR013123">
    <property type="entry name" value="SpoU_subst-bd"/>
</dbReference>
<dbReference type="EMBL" id="CDGJ01000071">
    <property type="protein sequence ID" value="CEJ07949.1"/>
    <property type="molecule type" value="Genomic_DNA"/>
</dbReference>
<dbReference type="InterPro" id="IPR051259">
    <property type="entry name" value="rRNA_Methyltransferase"/>
</dbReference>
<keyword evidence="7" id="KW-1185">Reference proteome</keyword>
<dbReference type="Pfam" id="PF00588">
    <property type="entry name" value="SpoU_methylase"/>
    <property type="match status" value="1"/>
</dbReference>
<dbReference type="Gene3D" id="3.40.1280.10">
    <property type="match status" value="1"/>
</dbReference>
<dbReference type="Proteomes" id="UP000836597">
    <property type="component" value="Chromosome"/>
</dbReference>
<proteinExistence type="inferred from homology"/>
<protein>
    <submittedName>
        <fullName evidence="5">50S ribosomal protein L30e-like</fullName>
        <ecNumber evidence="5">2.1.1.-</ecNumber>
    </submittedName>
    <submittedName>
        <fullName evidence="6">RNA methyltransferase, TrmH, group 3</fullName>
    </submittedName>
</protein>
<dbReference type="RefSeq" id="WP_240983706.1">
    <property type="nucleotide sequence ID" value="NZ_CDGJ01000071.1"/>
</dbReference>
<keyword evidence="3 5" id="KW-0808">Transferase</keyword>
<dbReference type="InterPro" id="IPR029028">
    <property type="entry name" value="Alpha/beta_knot_MTases"/>
</dbReference>
<keyword evidence="5" id="KW-0687">Ribonucleoprotein</keyword>
<dbReference type="SMART" id="SM00967">
    <property type="entry name" value="SpoU_sub_bind"/>
    <property type="match status" value="1"/>
</dbReference>
<evidence type="ECO:0000313" key="6">
    <source>
        <dbReference type="EMBL" id="CEJ07949.1"/>
    </source>
</evidence>
<name>A0A8S0W6L9_9FIRM</name>
<sequence>MITSMQNPLVKHVVALRQKKRRDEAREFVAEGWRSAGEALTRGARIKQVIYCPGQVHARDGVLLEDFRRRGVPLEEVEARVLRKMSTAEEPQGVLLLVEQGQFSPEDLRLAPGGLLLVVDGIQDPGNLGTIIRTALAAGVSRFCLTRGTVDIYNPKVVRGTMGALFSAVFLQGLEAGEVLGFCREESLPVLVADVKGRSLYSETKMPWPSALVVGNEGAGPAPAFKEQAYARVAIPMAGGVESLNVAIAAGIMLFEIVRQRKYAF</sequence>
<dbReference type="InterPro" id="IPR029064">
    <property type="entry name" value="Ribosomal_eL30-like_sf"/>
</dbReference>
<accession>A0A8S0W6L9</accession>
<dbReference type="SUPFAM" id="SSF55315">
    <property type="entry name" value="L30e-like"/>
    <property type="match status" value="1"/>
</dbReference>
<evidence type="ECO:0000313" key="5">
    <source>
        <dbReference type="EMBL" id="CAA7599959.1"/>
    </source>
</evidence>
<dbReference type="Gene3D" id="3.30.1330.30">
    <property type="match status" value="1"/>
</dbReference>
<dbReference type="InterPro" id="IPR001537">
    <property type="entry name" value="SpoU_MeTrfase"/>
</dbReference>
<dbReference type="InterPro" id="IPR029026">
    <property type="entry name" value="tRNA_m1G_MTases_N"/>
</dbReference>
<dbReference type="EMBL" id="LR746496">
    <property type="protein sequence ID" value="CAA7599959.1"/>
    <property type="molecule type" value="Genomic_DNA"/>
</dbReference>
<dbReference type="Proteomes" id="UP001071230">
    <property type="component" value="Unassembled WGS sequence"/>
</dbReference>
<dbReference type="PANTHER" id="PTHR43191:SF2">
    <property type="entry name" value="RRNA METHYLTRANSFERASE 3, MITOCHONDRIAL"/>
    <property type="match status" value="1"/>
</dbReference>
<dbReference type="KEGG" id="aacx:DEACI_0605"/>
<dbReference type="EC" id="2.1.1.-" evidence="5"/>
<dbReference type="GO" id="GO:0003723">
    <property type="term" value="F:RNA binding"/>
    <property type="evidence" value="ECO:0007669"/>
    <property type="project" value="InterPro"/>
</dbReference>
<dbReference type="Pfam" id="PF22435">
    <property type="entry name" value="MRM3-like_sub_bind"/>
    <property type="match status" value="1"/>
</dbReference>
<dbReference type="InterPro" id="IPR053888">
    <property type="entry name" value="MRM3-like_sub_bind"/>
</dbReference>
<reference evidence="5" key="2">
    <citation type="submission" date="2020-01" db="EMBL/GenBank/DDBJ databases">
        <authorList>
            <person name="Hornung B."/>
        </authorList>
    </citation>
    <scope>NUCLEOTIDE SEQUENCE</scope>
    <source>
        <strain evidence="5">PacBioINE</strain>
    </source>
</reference>